<sequence length="181" mass="19420">MVKVRDGTEWTDIRRGDPDDVPAVMALLDGAVRWLSARGRTGQWGAEPLSESRRLTALIAGIAADGGLHLAVRGDRVVGALGIGQPPAYVHPAPEPELYIVLLVTDRDHAGQGIGRRLLAYARRLAVASGAGLLRVDCYAGADRDLVRYYESQGFTATQQFTVPQPGGDPWPGQVLEQQLG</sequence>
<proteinExistence type="predicted"/>
<evidence type="ECO:0000256" key="2">
    <source>
        <dbReference type="ARBA" id="ARBA00023315"/>
    </source>
</evidence>
<dbReference type="InterPro" id="IPR000182">
    <property type="entry name" value="GNAT_dom"/>
</dbReference>
<reference evidence="4 5" key="1">
    <citation type="submission" date="2019-06" db="EMBL/GenBank/DDBJ databases">
        <title>Sequencing the genomes of 1000 actinobacteria strains.</title>
        <authorList>
            <person name="Klenk H.-P."/>
        </authorList>
    </citation>
    <scope>NUCLEOTIDE SEQUENCE [LARGE SCALE GENOMIC DNA]</scope>
    <source>
        <strain evidence="4 5">DSM 43866</strain>
    </source>
</reference>
<dbReference type="CDD" id="cd04301">
    <property type="entry name" value="NAT_SF"/>
    <property type="match status" value="1"/>
</dbReference>
<organism evidence="4 5">
    <name type="scientific">Actinoplanes teichomyceticus</name>
    <dbReference type="NCBI Taxonomy" id="1867"/>
    <lineage>
        <taxon>Bacteria</taxon>
        <taxon>Bacillati</taxon>
        <taxon>Actinomycetota</taxon>
        <taxon>Actinomycetes</taxon>
        <taxon>Micromonosporales</taxon>
        <taxon>Micromonosporaceae</taxon>
        <taxon>Actinoplanes</taxon>
    </lineage>
</organism>
<feature type="domain" description="N-acetyltransferase" evidence="3">
    <location>
        <begin position="11"/>
        <end position="181"/>
    </location>
</feature>
<name>A0A561W9D8_ACTTI</name>
<evidence type="ECO:0000259" key="3">
    <source>
        <dbReference type="PROSITE" id="PS51186"/>
    </source>
</evidence>
<keyword evidence="4" id="KW-0687">Ribonucleoprotein</keyword>
<dbReference type="Pfam" id="PF00583">
    <property type="entry name" value="Acetyltransf_1"/>
    <property type="match status" value="1"/>
</dbReference>
<dbReference type="AlphaFoldDB" id="A0A561W9D8"/>
<keyword evidence="5" id="KW-1185">Reference proteome</keyword>
<comment type="caution">
    <text evidence="4">The sequence shown here is derived from an EMBL/GenBank/DDBJ whole genome shotgun (WGS) entry which is preliminary data.</text>
</comment>
<dbReference type="Proteomes" id="UP000320239">
    <property type="component" value="Unassembled WGS sequence"/>
</dbReference>
<dbReference type="InterPro" id="IPR050832">
    <property type="entry name" value="Bact_Acetyltransf"/>
</dbReference>
<evidence type="ECO:0000313" key="5">
    <source>
        <dbReference type="Proteomes" id="UP000320239"/>
    </source>
</evidence>
<dbReference type="SUPFAM" id="SSF55729">
    <property type="entry name" value="Acyl-CoA N-acyltransferases (Nat)"/>
    <property type="match status" value="1"/>
</dbReference>
<dbReference type="Gene3D" id="3.40.630.30">
    <property type="match status" value="1"/>
</dbReference>
<dbReference type="GO" id="GO:0005840">
    <property type="term" value="C:ribosome"/>
    <property type="evidence" value="ECO:0007669"/>
    <property type="project" value="UniProtKB-KW"/>
</dbReference>
<accession>A0A561W9D8</accession>
<evidence type="ECO:0000256" key="1">
    <source>
        <dbReference type="ARBA" id="ARBA00022679"/>
    </source>
</evidence>
<keyword evidence="4" id="KW-0689">Ribosomal protein</keyword>
<dbReference type="OrthoDB" id="7011037at2"/>
<keyword evidence="1" id="KW-0808">Transferase</keyword>
<dbReference type="PANTHER" id="PTHR43877:SF2">
    <property type="entry name" value="AMINOALKYLPHOSPHONATE N-ACETYLTRANSFERASE-RELATED"/>
    <property type="match status" value="1"/>
</dbReference>
<keyword evidence="2" id="KW-0012">Acyltransferase</keyword>
<dbReference type="EMBL" id="VIWY01000003">
    <property type="protein sequence ID" value="TWG20476.1"/>
    <property type="molecule type" value="Genomic_DNA"/>
</dbReference>
<gene>
    <name evidence="4" type="ORF">FHX34_1034</name>
</gene>
<dbReference type="InterPro" id="IPR016181">
    <property type="entry name" value="Acyl_CoA_acyltransferase"/>
</dbReference>
<dbReference type="PROSITE" id="PS51186">
    <property type="entry name" value="GNAT"/>
    <property type="match status" value="1"/>
</dbReference>
<dbReference type="GO" id="GO:0016747">
    <property type="term" value="F:acyltransferase activity, transferring groups other than amino-acyl groups"/>
    <property type="evidence" value="ECO:0007669"/>
    <property type="project" value="InterPro"/>
</dbReference>
<evidence type="ECO:0000313" key="4">
    <source>
        <dbReference type="EMBL" id="TWG20476.1"/>
    </source>
</evidence>
<protein>
    <submittedName>
        <fullName evidence="4">Ribosomal protein S18 acetylase RimI-like enzyme</fullName>
    </submittedName>
</protein>
<dbReference type="PANTHER" id="PTHR43877">
    <property type="entry name" value="AMINOALKYLPHOSPHONATE N-ACETYLTRANSFERASE-RELATED-RELATED"/>
    <property type="match status" value="1"/>
</dbReference>